<dbReference type="PANTHER" id="PTHR11067:SF9">
    <property type="entry name" value="INOSINE TRIPHOSPHATE PYROPHOSPHATASE"/>
    <property type="match status" value="1"/>
</dbReference>
<keyword evidence="3 14" id="KW-0963">Cytoplasm</keyword>
<feature type="binding site" evidence="14">
    <location>
        <position position="40"/>
    </location>
    <ligand>
        <name>Mg(2+)</name>
        <dbReference type="ChEBI" id="CHEBI:18420"/>
    </ligand>
</feature>
<comment type="catalytic activity">
    <reaction evidence="11">
        <text>ITP + H2O = IMP + diphosphate + H(+)</text>
        <dbReference type="Rhea" id="RHEA:29399"/>
        <dbReference type="ChEBI" id="CHEBI:15377"/>
        <dbReference type="ChEBI" id="CHEBI:15378"/>
        <dbReference type="ChEBI" id="CHEBI:33019"/>
        <dbReference type="ChEBI" id="CHEBI:58053"/>
        <dbReference type="ChEBI" id="CHEBI:61402"/>
        <dbReference type="EC" id="3.6.1.66"/>
    </reaction>
    <physiologicalReaction direction="left-to-right" evidence="11">
        <dbReference type="Rhea" id="RHEA:29400"/>
    </physiologicalReaction>
</comment>
<evidence type="ECO:0000256" key="14">
    <source>
        <dbReference type="HAMAP-Rule" id="MF_03148"/>
    </source>
</evidence>
<comment type="similarity">
    <text evidence="2 14 15">Belongs to the HAM1 NTPase family.</text>
</comment>
<comment type="subcellular location">
    <subcellularLocation>
        <location evidence="1 14">Cytoplasm</location>
    </subcellularLocation>
</comment>
<dbReference type="PANTHER" id="PTHR11067">
    <property type="entry name" value="INOSINE TRIPHOSPHATE PYROPHOSPHATASE/HAM1 PROTEIN"/>
    <property type="match status" value="1"/>
</dbReference>
<dbReference type="GO" id="GO:0036222">
    <property type="term" value="F:XTP diphosphatase activity"/>
    <property type="evidence" value="ECO:0007669"/>
    <property type="project" value="UniProtKB-UniRule"/>
</dbReference>
<dbReference type="GO" id="GO:0046872">
    <property type="term" value="F:metal ion binding"/>
    <property type="evidence" value="ECO:0007669"/>
    <property type="project" value="UniProtKB-KW"/>
</dbReference>
<evidence type="ECO:0000256" key="13">
    <source>
        <dbReference type="ARBA" id="ARBA00093271"/>
    </source>
</evidence>
<evidence type="ECO:0000256" key="9">
    <source>
        <dbReference type="ARBA" id="ARBA00023211"/>
    </source>
</evidence>
<evidence type="ECO:0000256" key="2">
    <source>
        <dbReference type="ARBA" id="ARBA00008023"/>
    </source>
</evidence>
<evidence type="ECO:0000256" key="6">
    <source>
        <dbReference type="ARBA" id="ARBA00022801"/>
    </source>
</evidence>
<feature type="binding site" evidence="14">
    <location>
        <begin position="174"/>
        <end position="175"/>
    </location>
    <ligand>
        <name>ITP</name>
        <dbReference type="ChEBI" id="CHEBI:61402"/>
    </ligand>
</feature>
<dbReference type="AlphaFoldDB" id="A0A9N9WBV6"/>
<keyword evidence="7 14" id="KW-0460">Magnesium</keyword>
<reference evidence="16" key="1">
    <citation type="submission" date="2021-12" db="EMBL/GenBank/DDBJ databases">
        <authorList>
            <person name="King R."/>
        </authorList>
    </citation>
    <scope>NUCLEOTIDE SEQUENCE</scope>
</reference>
<dbReference type="OrthoDB" id="6288734at2759"/>
<dbReference type="GO" id="GO:0036220">
    <property type="term" value="F:ITP diphosphatase activity"/>
    <property type="evidence" value="ECO:0007669"/>
    <property type="project" value="UniProtKB-UniRule"/>
</dbReference>
<evidence type="ECO:0000256" key="12">
    <source>
        <dbReference type="ARBA" id="ARBA00093255"/>
    </source>
</evidence>
<feature type="binding site" evidence="14">
    <location>
        <begin position="10"/>
        <end position="15"/>
    </location>
    <ligand>
        <name>ITP</name>
        <dbReference type="ChEBI" id="CHEBI:61402"/>
    </ligand>
</feature>
<reference evidence="16" key="2">
    <citation type="submission" date="2022-10" db="EMBL/GenBank/DDBJ databases">
        <authorList>
            <consortium name="ENA_rothamsted_submissions"/>
            <consortium name="culmorum"/>
            <person name="King R."/>
        </authorList>
    </citation>
    <scope>NUCLEOTIDE SEQUENCE</scope>
</reference>
<keyword evidence="6 14" id="KW-0378">Hydrolase</keyword>
<feature type="binding site" evidence="14">
    <location>
        <position position="52"/>
    </location>
    <ligand>
        <name>ITP</name>
        <dbReference type="ChEBI" id="CHEBI:61402"/>
    </ligand>
</feature>
<dbReference type="GO" id="GO:0009204">
    <property type="term" value="P:deoxyribonucleoside triphosphate catabolic process"/>
    <property type="evidence" value="ECO:0007669"/>
    <property type="project" value="UniProtKB-UniRule"/>
</dbReference>
<evidence type="ECO:0000256" key="15">
    <source>
        <dbReference type="RuleBase" id="RU003781"/>
    </source>
</evidence>
<dbReference type="GO" id="GO:0005737">
    <property type="term" value="C:cytoplasm"/>
    <property type="evidence" value="ECO:0007669"/>
    <property type="project" value="UniProtKB-SubCell"/>
</dbReference>
<dbReference type="InterPro" id="IPR027502">
    <property type="entry name" value="ITPase"/>
</dbReference>
<feature type="binding site" evidence="14">
    <location>
        <position position="169"/>
    </location>
    <ligand>
        <name>ITP</name>
        <dbReference type="ChEBI" id="CHEBI:61402"/>
    </ligand>
</feature>
<feature type="binding site" evidence="14">
    <location>
        <begin position="68"/>
        <end position="69"/>
    </location>
    <ligand>
        <name>ITP</name>
        <dbReference type="ChEBI" id="CHEBI:61402"/>
    </ligand>
</feature>
<dbReference type="GO" id="GO:0009117">
    <property type="term" value="P:nucleotide metabolic process"/>
    <property type="evidence" value="ECO:0007669"/>
    <property type="project" value="UniProtKB-KW"/>
</dbReference>
<comment type="catalytic activity">
    <reaction evidence="14">
        <text>XTP + H2O = XMP + diphosphate + H(+)</text>
        <dbReference type="Rhea" id="RHEA:28610"/>
        <dbReference type="ChEBI" id="CHEBI:15377"/>
        <dbReference type="ChEBI" id="CHEBI:15378"/>
        <dbReference type="ChEBI" id="CHEBI:33019"/>
        <dbReference type="ChEBI" id="CHEBI:57464"/>
        <dbReference type="ChEBI" id="CHEBI:61314"/>
        <dbReference type="EC" id="3.6.1.66"/>
    </reaction>
</comment>
<organism evidence="16 17">
    <name type="scientific">Diatraea saccharalis</name>
    <name type="common">sugarcane borer</name>
    <dbReference type="NCBI Taxonomy" id="40085"/>
    <lineage>
        <taxon>Eukaryota</taxon>
        <taxon>Metazoa</taxon>
        <taxon>Ecdysozoa</taxon>
        <taxon>Arthropoda</taxon>
        <taxon>Hexapoda</taxon>
        <taxon>Insecta</taxon>
        <taxon>Pterygota</taxon>
        <taxon>Neoptera</taxon>
        <taxon>Endopterygota</taxon>
        <taxon>Lepidoptera</taxon>
        <taxon>Glossata</taxon>
        <taxon>Ditrysia</taxon>
        <taxon>Pyraloidea</taxon>
        <taxon>Crambidae</taxon>
        <taxon>Crambinae</taxon>
        <taxon>Diatraea</taxon>
    </lineage>
</organism>
<evidence type="ECO:0000313" key="17">
    <source>
        <dbReference type="Proteomes" id="UP001153714"/>
    </source>
</evidence>
<dbReference type="HAMAP" id="MF_03148">
    <property type="entry name" value="HAM1_NTPase"/>
    <property type="match status" value="1"/>
</dbReference>
<sequence>MAQRTLTFVTGNVKKLEEVRAILGNNFPLEIISHNLDLPELQGEINEVSIKKCQEAARKLKTPVLVEDTSLCFKALNGLPGPYIKWFLEKIQPEGLSKLLTGWEDKSAEAICTFAYCTGNCEDLDVILFQGITKGKIVPPRGTRDFGWDCVFQPDGHDKTYAELPKETKNTISHRYKALEQLKKFFIEKANEI</sequence>
<comment type="catalytic activity">
    <reaction evidence="13">
        <text>N(6)-hydroxy-dATP + H2O = N(6)-hydroxy-dAMP + diphosphate + H(+)</text>
        <dbReference type="Rhea" id="RHEA:83971"/>
        <dbReference type="ChEBI" id="CHEBI:15377"/>
        <dbReference type="ChEBI" id="CHEBI:15378"/>
        <dbReference type="ChEBI" id="CHEBI:33019"/>
        <dbReference type="ChEBI" id="CHEBI:233529"/>
        <dbReference type="ChEBI" id="CHEBI:233530"/>
    </reaction>
    <physiologicalReaction direction="left-to-right" evidence="13">
        <dbReference type="Rhea" id="RHEA:83972"/>
    </physiologicalReaction>
</comment>
<dbReference type="Proteomes" id="UP001153714">
    <property type="component" value="Chromosome 12"/>
</dbReference>
<proteinExistence type="inferred from homology"/>
<dbReference type="Pfam" id="PF01725">
    <property type="entry name" value="Ham1p_like"/>
    <property type="match status" value="1"/>
</dbReference>
<comment type="catalytic activity">
    <reaction evidence="12">
        <text>dITP + H2O = dIMP + diphosphate + H(+)</text>
        <dbReference type="Rhea" id="RHEA:28342"/>
        <dbReference type="ChEBI" id="CHEBI:15377"/>
        <dbReference type="ChEBI" id="CHEBI:15378"/>
        <dbReference type="ChEBI" id="CHEBI:33019"/>
        <dbReference type="ChEBI" id="CHEBI:61194"/>
        <dbReference type="ChEBI" id="CHEBI:61382"/>
        <dbReference type="EC" id="3.6.1.66"/>
    </reaction>
    <physiologicalReaction direction="left-to-right" evidence="12">
        <dbReference type="Rhea" id="RHEA:28343"/>
    </physiologicalReaction>
</comment>
<evidence type="ECO:0000256" key="3">
    <source>
        <dbReference type="ARBA" id="ARBA00022490"/>
    </source>
</evidence>
<dbReference type="CDD" id="cd00515">
    <property type="entry name" value="HAM1"/>
    <property type="match status" value="1"/>
</dbReference>
<evidence type="ECO:0000256" key="10">
    <source>
        <dbReference type="ARBA" id="ARBA00054940"/>
    </source>
</evidence>
<accession>A0A9N9WBV6</accession>
<keyword evidence="4 14" id="KW-0479">Metal-binding</keyword>
<keyword evidence="9 14" id="KW-0464">Manganese</keyword>
<dbReference type="EMBL" id="OU893343">
    <property type="protein sequence ID" value="CAG9784599.1"/>
    <property type="molecule type" value="Genomic_DNA"/>
</dbReference>
<comment type="cofactor">
    <cofactor evidence="14">
        <name>Mg(2+)</name>
        <dbReference type="ChEBI" id="CHEBI:18420"/>
    </cofactor>
    <cofactor evidence="14">
        <name>Mn(2+)</name>
        <dbReference type="ChEBI" id="CHEBI:29035"/>
    </cofactor>
    <text evidence="14">Binds 1 divalent metal cation per subunit; can use either Mg(2+) or Mn(2+).</text>
</comment>
<dbReference type="FunFam" id="3.90.950.10:FF:000003">
    <property type="entry name" value="Inosine triphosphate pyrophosphatase"/>
    <property type="match status" value="1"/>
</dbReference>
<keyword evidence="5 14" id="KW-0547">Nucleotide-binding</keyword>
<evidence type="ECO:0000256" key="1">
    <source>
        <dbReference type="ARBA" id="ARBA00004496"/>
    </source>
</evidence>
<keyword evidence="8 14" id="KW-0546">Nucleotide metabolism</keyword>
<comment type="function">
    <text evidence="10">Pyrophosphatase that hydrolyzes the non-canonical purine nucleotides inosine triphosphate (ITP), deoxyinosine triphosphate (dITP) as well as 2'-deoxy-N-6-hydroxylaminopurine triphosphate (dHAPTP) and xanthosine 5'-triphosphate (XTP) to their respective monophosphate derivatives. The enzyme does not distinguish between the deoxy- and ribose forms. Probably excludes non-canonical purines from RNA and DNA precursor pools, thus preventing their incorporation into RNA and DNA and avoiding chromosomal lesions.</text>
</comment>
<dbReference type="NCBIfam" id="TIGR00042">
    <property type="entry name" value="RdgB/HAM1 family non-canonical purine NTP pyrophosphatase"/>
    <property type="match status" value="1"/>
</dbReference>
<feature type="binding site" evidence="14">
    <location>
        <begin position="146"/>
        <end position="149"/>
    </location>
    <ligand>
        <name>ITP</name>
        <dbReference type="ChEBI" id="CHEBI:61402"/>
    </ligand>
</feature>
<gene>
    <name evidence="16" type="ORF">DIATSA_LOCUS2682</name>
</gene>
<evidence type="ECO:0000256" key="8">
    <source>
        <dbReference type="ARBA" id="ARBA00023080"/>
    </source>
</evidence>
<evidence type="ECO:0000256" key="5">
    <source>
        <dbReference type="ARBA" id="ARBA00022741"/>
    </source>
</evidence>
<dbReference type="InterPro" id="IPR002637">
    <property type="entry name" value="RdgB/HAM1"/>
</dbReference>
<keyword evidence="17" id="KW-1185">Reference proteome</keyword>
<dbReference type="InterPro" id="IPR029001">
    <property type="entry name" value="ITPase-like_fam"/>
</dbReference>
<evidence type="ECO:0000256" key="7">
    <source>
        <dbReference type="ARBA" id="ARBA00022842"/>
    </source>
</evidence>
<feature type="binding site" evidence="14">
    <location>
        <position position="68"/>
    </location>
    <ligand>
        <name>Mg(2+)</name>
        <dbReference type="ChEBI" id="CHEBI:18420"/>
    </ligand>
</feature>
<name>A0A9N9WBV6_9NEOP</name>
<comment type="subunit">
    <text evidence="14">Homodimer.</text>
</comment>
<dbReference type="GO" id="GO:0035870">
    <property type="term" value="F:dITP diphosphatase activity"/>
    <property type="evidence" value="ECO:0007669"/>
    <property type="project" value="UniProtKB-UniRule"/>
</dbReference>
<evidence type="ECO:0000256" key="4">
    <source>
        <dbReference type="ARBA" id="ARBA00022723"/>
    </source>
</evidence>
<comment type="function">
    <text evidence="14">Pyrophosphatase that hydrolyzes non-canonical purine nucleotides such as inosine triphosphate (ITP), deoxyinosine triphosphate (dITP) or xanthosine 5'-triphosphate (XTP) to their respective monophosphate derivatives. The enzyme does not distinguish between the deoxy- and ribose forms. Probably excludes non-canonical purines from RNA and DNA precursor pools, thus preventing their incorporation into RNA and DNA and avoiding chromosomal lesions.</text>
</comment>
<evidence type="ECO:0000313" key="16">
    <source>
        <dbReference type="EMBL" id="CAG9784599.1"/>
    </source>
</evidence>
<dbReference type="GO" id="GO:0000166">
    <property type="term" value="F:nucleotide binding"/>
    <property type="evidence" value="ECO:0007669"/>
    <property type="project" value="UniProtKB-KW"/>
</dbReference>
<evidence type="ECO:0000256" key="11">
    <source>
        <dbReference type="ARBA" id="ARBA00093218"/>
    </source>
</evidence>
<dbReference type="SUPFAM" id="SSF52972">
    <property type="entry name" value="ITPase-like"/>
    <property type="match status" value="1"/>
</dbReference>
<protein>
    <recommendedName>
        <fullName evidence="14">Inosine triphosphate pyrophosphatase</fullName>
        <shortName evidence="14">ITPase</shortName>
        <shortName evidence="14">Inosine triphosphatase</shortName>
        <ecNumber evidence="14">3.6.1.66</ecNumber>
    </recommendedName>
    <alternativeName>
        <fullName evidence="14">Non-canonical purine NTP pyrophosphatase</fullName>
    </alternativeName>
    <alternativeName>
        <fullName evidence="14">Non-standard purine NTP pyrophosphatase</fullName>
    </alternativeName>
    <alternativeName>
        <fullName evidence="14">Nucleoside-triphosphate diphosphatase</fullName>
    </alternativeName>
    <alternativeName>
        <fullName evidence="14">Nucleoside-triphosphate pyrophosphatase</fullName>
        <shortName evidence="14">NTPase</shortName>
    </alternativeName>
    <alternativeName>
        <fullName evidence="14">XTP/dITP diphosphatase</fullName>
    </alternativeName>
</protein>
<dbReference type="EC" id="3.6.1.66" evidence="14"/>
<dbReference type="Gene3D" id="3.90.950.10">
    <property type="match status" value="1"/>
</dbReference>